<keyword evidence="2" id="KW-0238">DNA-binding</keyword>
<name>A0ABP7BBS6_9ACTN</name>
<comment type="caution">
    <text evidence="5">The sequence shown here is derived from an EMBL/GenBank/DDBJ whole genome shotgun (WGS) entry which is preliminary data.</text>
</comment>
<proteinExistence type="predicted"/>
<sequence>MRISQLAALTGIPATTLRFYEDAGLLSAERTPAGYRLYGPEAVDRLAFIGSAKHLGLSLEEIAGLLAVWEAGSCAQVKADLRPRVQERLADAQVRAGELAAFTGFLSTALAHLDALPDRDAWCDPQCAFLAPPGVDDASRPANVPLPSPLRLEPGGERWRTAPVACSLTGDGLHERLTRWRTLLHGAERAQPFMRGIPAS</sequence>
<keyword evidence="1" id="KW-0805">Transcription regulation</keyword>
<evidence type="ECO:0000259" key="4">
    <source>
        <dbReference type="PROSITE" id="PS50937"/>
    </source>
</evidence>
<evidence type="ECO:0000313" key="5">
    <source>
        <dbReference type="EMBL" id="GAA3655872.1"/>
    </source>
</evidence>
<organism evidence="5 6">
    <name type="scientific">Nonomuraea antimicrobica</name>
    <dbReference type="NCBI Taxonomy" id="561173"/>
    <lineage>
        <taxon>Bacteria</taxon>
        <taxon>Bacillati</taxon>
        <taxon>Actinomycetota</taxon>
        <taxon>Actinomycetes</taxon>
        <taxon>Streptosporangiales</taxon>
        <taxon>Streptosporangiaceae</taxon>
        <taxon>Nonomuraea</taxon>
    </lineage>
</organism>
<keyword evidence="3" id="KW-0804">Transcription</keyword>
<evidence type="ECO:0000256" key="3">
    <source>
        <dbReference type="ARBA" id="ARBA00023163"/>
    </source>
</evidence>
<dbReference type="Proteomes" id="UP001500902">
    <property type="component" value="Unassembled WGS sequence"/>
</dbReference>
<dbReference type="InterPro" id="IPR000551">
    <property type="entry name" value="MerR-type_HTH_dom"/>
</dbReference>
<dbReference type="Gene3D" id="1.10.1660.10">
    <property type="match status" value="1"/>
</dbReference>
<protein>
    <recommendedName>
        <fullName evidence="4">HTH merR-type domain-containing protein</fullName>
    </recommendedName>
</protein>
<dbReference type="PROSITE" id="PS50937">
    <property type="entry name" value="HTH_MERR_2"/>
    <property type="match status" value="1"/>
</dbReference>
<dbReference type="EMBL" id="BAAAZP010000031">
    <property type="protein sequence ID" value="GAA3655872.1"/>
    <property type="molecule type" value="Genomic_DNA"/>
</dbReference>
<gene>
    <name evidence="5" type="ORF">GCM10022224_018780</name>
</gene>
<dbReference type="InterPro" id="IPR047057">
    <property type="entry name" value="MerR_fam"/>
</dbReference>
<feature type="domain" description="HTH merR-type" evidence="4">
    <location>
        <begin position="1"/>
        <end position="68"/>
    </location>
</feature>
<keyword evidence="6" id="KW-1185">Reference proteome</keyword>
<dbReference type="PANTHER" id="PTHR30204:SF94">
    <property type="entry name" value="HEAVY METAL-DEPENDENT TRANSCRIPTIONAL REGULATOR HI_0293-RELATED"/>
    <property type="match status" value="1"/>
</dbReference>
<accession>A0ABP7BBS6</accession>
<dbReference type="PRINTS" id="PR00040">
    <property type="entry name" value="HTHMERR"/>
</dbReference>
<dbReference type="SUPFAM" id="SSF46955">
    <property type="entry name" value="Putative DNA-binding domain"/>
    <property type="match status" value="1"/>
</dbReference>
<dbReference type="InterPro" id="IPR009061">
    <property type="entry name" value="DNA-bd_dom_put_sf"/>
</dbReference>
<evidence type="ECO:0000313" key="6">
    <source>
        <dbReference type="Proteomes" id="UP001500902"/>
    </source>
</evidence>
<reference evidence="6" key="1">
    <citation type="journal article" date="2019" name="Int. J. Syst. Evol. Microbiol.">
        <title>The Global Catalogue of Microorganisms (GCM) 10K type strain sequencing project: providing services to taxonomists for standard genome sequencing and annotation.</title>
        <authorList>
            <consortium name="The Broad Institute Genomics Platform"/>
            <consortium name="The Broad Institute Genome Sequencing Center for Infectious Disease"/>
            <person name="Wu L."/>
            <person name="Ma J."/>
        </authorList>
    </citation>
    <scope>NUCLEOTIDE SEQUENCE [LARGE SCALE GENOMIC DNA]</scope>
    <source>
        <strain evidence="6">JCM 16904</strain>
    </source>
</reference>
<dbReference type="SMART" id="SM00422">
    <property type="entry name" value="HTH_MERR"/>
    <property type="match status" value="1"/>
</dbReference>
<evidence type="ECO:0000256" key="1">
    <source>
        <dbReference type="ARBA" id="ARBA00023015"/>
    </source>
</evidence>
<dbReference type="PANTHER" id="PTHR30204">
    <property type="entry name" value="REDOX-CYCLING DRUG-SENSING TRANSCRIPTIONAL ACTIVATOR SOXR"/>
    <property type="match status" value="1"/>
</dbReference>
<dbReference type="Pfam" id="PF13411">
    <property type="entry name" value="MerR_1"/>
    <property type="match status" value="1"/>
</dbReference>
<evidence type="ECO:0000256" key="2">
    <source>
        <dbReference type="ARBA" id="ARBA00023125"/>
    </source>
</evidence>